<evidence type="ECO:0000256" key="2">
    <source>
        <dbReference type="ARBA" id="ARBA00012000"/>
    </source>
</evidence>
<evidence type="ECO:0000256" key="5">
    <source>
        <dbReference type="SAM" id="MobiDB-lite"/>
    </source>
</evidence>
<sequence>MPGEVTVRLGFTAPMDFAHTLAYLRLRTVPAFESITDTAYTRTMHTAGGPVRFTLWDAGDAIECHLELRDTRDIEVALRRIRFLLDLDADPVAIDALLSSDPAVAALVLKRPGLRSPGAVDGFEIAVRGIIGQQISVQAARMRLNQIVTDYGSDAMPDGLAKLFPTPAQFAAINPEALAMPRSRARSLIALAETCASGGLTLGPEADRDAEHAILLALHGIGPWTAEYIRMRAMGDPDILLTTDLGLLRAAQKRGISLEQRRADISPWRSYLSNHLWAAHPPPPGSPHSPPTTEAARRSPTGVRTERTSEPCLTATG</sequence>
<proteinExistence type="predicted"/>
<organism evidence="8 9">
    <name type="scientific">Nocardia albiluteola</name>
    <dbReference type="NCBI Taxonomy" id="2842303"/>
    <lineage>
        <taxon>Bacteria</taxon>
        <taxon>Bacillati</taxon>
        <taxon>Actinomycetota</taxon>
        <taxon>Actinomycetes</taxon>
        <taxon>Mycobacteriales</taxon>
        <taxon>Nocardiaceae</taxon>
        <taxon>Nocardia</taxon>
    </lineage>
</organism>
<evidence type="ECO:0000313" key="8">
    <source>
        <dbReference type="EMBL" id="MBU3061941.1"/>
    </source>
</evidence>
<dbReference type="Proteomes" id="UP000733379">
    <property type="component" value="Unassembled WGS sequence"/>
</dbReference>
<accession>A0ABS6AV80</accession>
<feature type="compositionally biased region" description="Pro residues" evidence="5">
    <location>
        <begin position="280"/>
        <end position="290"/>
    </location>
</feature>
<dbReference type="InterPro" id="IPR011257">
    <property type="entry name" value="DNA_glycosylase"/>
</dbReference>
<keyword evidence="4" id="KW-0234">DNA repair</keyword>
<comment type="caution">
    <text evidence="8">The sequence shown here is derived from an EMBL/GenBank/DDBJ whole genome shotgun (WGS) entry which is preliminary data.</text>
</comment>
<dbReference type="SUPFAM" id="SSF48150">
    <property type="entry name" value="DNA-glycosylase"/>
    <property type="match status" value="1"/>
</dbReference>
<dbReference type="PANTHER" id="PTHR43003:SF13">
    <property type="entry name" value="DNA-3-METHYLADENINE GLYCOSYLASE 2"/>
    <property type="match status" value="1"/>
</dbReference>
<dbReference type="SMART" id="SM01009">
    <property type="entry name" value="AlkA_N"/>
    <property type="match status" value="1"/>
</dbReference>
<keyword evidence="9" id="KW-1185">Reference proteome</keyword>
<dbReference type="RefSeq" id="WP_215916854.1">
    <property type="nucleotide sequence ID" value="NZ_JAHKNI010000003.1"/>
</dbReference>
<dbReference type="InterPro" id="IPR037046">
    <property type="entry name" value="AlkA_N_sf"/>
</dbReference>
<dbReference type="Gene3D" id="1.10.340.30">
    <property type="entry name" value="Hypothetical protein, domain 2"/>
    <property type="match status" value="1"/>
</dbReference>
<evidence type="ECO:0000259" key="7">
    <source>
        <dbReference type="SMART" id="SM01009"/>
    </source>
</evidence>
<dbReference type="PANTHER" id="PTHR43003">
    <property type="entry name" value="DNA-3-METHYLADENINE GLYCOSYLASE"/>
    <property type="match status" value="1"/>
</dbReference>
<evidence type="ECO:0000256" key="1">
    <source>
        <dbReference type="ARBA" id="ARBA00000086"/>
    </source>
</evidence>
<dbReference type="InterPro" id="IPR003265">
    <property type="entry name" value="HhH-GPD_domain"/>
</dbReference>
<evidence type="ECO:0000313" key="9">
    <source>
        <dbReference type="Proteomes" id="UP000733379"/>
    </source>
</evidence>
<comment type="catalytic activity">
    <reaction evidence="1">
        <text>Hydrolysis of alkylated DNA, releasing 3-methyladenine, 3-methylguanine, 7-methylguanine and 7-methyladenine.</text>
        <dbReference type="EC" id="3.2.2.21"/>
    </reaction>
</comment>
<protein>
    <recommendedName>
        <fullName evidence="2">DNA-3-methyladenine glycosylase II</fullName>
        <ecNumber evidence="2">3.2.2.21</ecNumber>
    </recommendedName>
</protein>
<name>A0ABS6AV80_9NOCA</name>
<dbReference type="SMART" id="SM00478">
    <property type="entry name" value="ENDO3c"/>
    <property type="match status" value="1"/>
</dbReference>
<feature type="domain" description="HhH-GPD" evidence="6">
    <location>
        <begin position="131"/>
        <end position="281"/>
    </location>
</feature>
<feature type="region of interest" description="Disordered" evidence="5">
    <location>
        <begin position="279"/>
        <end position="317"/>
    </location>
</feature>
<dbReference type="CDD" id="cd00056">
    <property type="entry name" value="ENDO3c"/>
    <property type="match status" value="1"/>
</dbReference>
<dbReference type="Pfam" id="PF06029">
    <property type="entry name" value="AlkA_N"/>
    <property type="match status" value="1"/>
</dbReference>
<dbReference type="EC" id="3.2.2.21" evidence="2"/>
<keyword evidence="3" id="KW-0227">DNA damage</keyword>
<gene>
    <name evidence="8" type="ORF">KO481_10435</name>
</gene>
<evidence type="ECO:0000256" key="3">
    <source>
        <dbReference type="ARBA" id="ARBA00022763"/>
    </source>
</evidence>
<evidence type="ECO:0000256" key="4">
    <source>
        <dbReference type="ARBA" id="ARBA00023204"/>
    </source>
</evidence>
<dbReference type="EMBL" id="JAHKNI010000003">
    <property type="protein sequence ID" value="MBU3061941.1"/>
    <property type="molecule type" value="Genomic_DNA"/>
</dbReference>
<evidence type="ECO:0000259" key="6">
    <source>
        <dbReference type="SMART" id="SM00478"/>
    </source>
</evidence>
<feature type="domain" description="DNA-3-methyladenine glycosylase AlkA N-terminal" evidence="7">
    <location>
        <begin position="6"/>
        <end position="121"/>
    </location>
</feature>
<reference evidence="8 9" key="1">
    <citation type="submission" date="2021-06" db="EMBL/GenBank/DDBJ databases">
        <title>Actinomycetes sequencing.</title>
        <authorList>
            <person name="Shan Q."/>
        </authorList>
    </citation>
    <scope>NUCLEOTIDE SEQUENCE [LARGE SCALE GENOMIC DNA]</scope>
    <source>
        <strain evidence="8 9">NEAU-G5</strain>
    </source>
</reference>
<dbReference type="InterPro" id="IPR051912">
    <property type="entry name" value="Alkylbase_DNA_Glycosylase/TA"/>
</dbReference>
<dbReference type="Gene3D" id="3.30.310.20">
    <property type="entry name" value="DNA-3-methyladenine glycosylase AlkA, N-terminal domain"/>
    <property type="match status" value="1"/>
</dbReference>
<dbReference type="SUPFAM" id="SSF55945">
    <property type="entry name" value="TATA-box binding protein-like"/>
    <property type="match status" value="1"/>
</dbReference>
<dbReference type="InterPro" id="IPR010316">
    <property type="entry name" value="AlkA_N"/>
</dbReference>